<evidence type="ECO:0000313" key="1">
    <source>
        <dbReference type="EMBL" id="ALU97850.1"/>
    </source>
</evidence>
<dbReference type="KEGG" id="sgb:WQO_33600"/>
<dbReference type="Proteomes" id="UP000064183">
    <property type="component" value="Chromosome"/>
</dbReference>
<organism evidence="1 2">
    <name type="scientific">Streptomyces globisporus C-1027</name>
    <dbReference type="NCBI Taxonomy" id="1172567"/>
    <lineage>
        <taxon>Bacteria</taxon>
        <taxon>Bacillati</taxon>
        <taxon>Actinomycetota</taxon>
        <taxon>Actinomycetes</taxon>
        <taxon>Kitasatosporales</taxon>
        <taxon>Streptomycetaceae</taxon>
        <taxon>Streptomyces</taxon>
    </lineage>
</organism>
<dbReference type="EMBL" id="CP013738">
    <property type="protein sequence ID" value="ALU97850.1"/>
    <property type="molecule type" value="Genomic_DNA"/>
</dbReference>
<reference evidence="1 2" key="1">
    <citation type="journal article" date="2012" name="J. Bacteriol.">
        <title>Draft genome sequence of Streptomyces globisporus C-1027, which produces an antitumor antibiotic consisting of a nine-membered enediyne with a chromoprotein.</title>
        <authorList>
            <person name="Wang L."/>
            <person name="Wang S."/>
            <person name="He Q."/>
            <person name="Yu T."/>
            <person name="Li Q."/>
            <person name="Hong B."/>
        </authorList>
    </citation>
    <scope>NUCLEOTIDE SEQUENCE [LARGE SCALE GENOMIC DNA]</scope>
    <source>
        <strain evidence="1 2">C-1027</strain>
    </source>
</reference>
<dbReference type="AlphaFoldDB" id="A0A0U3MCE7"/>
<sequence>MSQLLLLGESLVDSLQFLVQVGQSLHGVGSHPFQSLLHHVVLSGQGRILRVRELLLQLPRSLLAPGADCTY</sequence>
<proteinExistence type="predicted"/>
<gene>
    <name evidence="1" type="ORF">WQO_33600</name>
</gene>
<name>A0A0U3MCE7_STRGL</name>
<evidence type="ECO:0000313" key="2">
    <source>
        <dbReference type="Proteomes" id="UP000064183"/>
    </source>
</evidence>
<accession>A0A0U3MCE7</accession>
<protein>
    <submittedName>
        <fullName evidence="1">Uncharacterized protein</fullName>
    </submittedName>
</protein>